<evidence type="ECO:0000313" key="1">
    <source>
        <dbReference type="EMBL" id="KAF2262392.1"/>
    </source>
</evidence>
<name>A0A9P4N1I5_9PLEO</name>
<accession>A0A9P4N1I5</accession>
<evidence type="ECO:0000313" key="2">
    <source>
        <dbReference type="Proteomes" id="UP000800093"/>
    </source>
</evidence>
<proteinExistence type="predicted"/>
<reference evidence="2" key="1">
    <citation type="journal article" date="2020" name="Stud. Mycol.">
        <title>101 Dothideomycetes genomes: A test case for predicting lifestyles and emergence of pathogens.</title>
        <authorList>
            <person name="Haridas S."/>
            <person name="Albert R."/>
            <person name="Binder M."/>
            <person name="Bloem J."/>
            <person name="LaButti K."/>
            <person name="Salamov A."/>
            <person name="Andreopoulos B."/>
            <person name="Baker S."/>
            <person name="Barry K."/>
            <person name="Bills G."/>
            <person name="Bluhm B."/>
            <person name="Cannon C."/>
            <person name="Castanera R."/>
            <person name="Culley D."/>
            <person name="Daum C."/>
            <person name="Ezra D."/>
            <person name="Gonzalez J."/>
            <person name="Henrissat B."/>
            <person name="Kuo A."/>
            <person name="Liang C."/>
            <person name="Lipzen A."/>
            <person name="Lutzoni F."/>
            <person name="Magnuson J."/>
            <person name="Mondo S."/>
            <person name="Nolan M."/>
            <person name="Ohm R."/>
            <person name="Pangilinan J."/>
            <person name="Park H.-J."/>
            <person name="Ramirez L."/>
            <person name="Alfaro M."/>
            <person name="Sun H."/>
            <person name="Tritt A."/>
            <person name="Yoshinaga Y."/>
            <person name="Zwiers L.-H."/>
            <person name="Turgeon B."/>
            <person name="Goodwin S."/>
            <person name="Spatafora J."/>
            <person name="Crous P."/>
            <person name="Grigoriev I."/>
        </authorList>
    </citation>
    <scope>NUCLEOTIDE SEQUENCE [LARGE SCALE GENOMIC DNA]</scope>
    <source>
        <strain evidence="2">CBS 304.66</strain>
    </source>
</reference>
<dbReference type="AlphaFoldDB" id="A0A9P4N1I5"/>
<organism evidence="1 2">
    <name type="scientific">Lojkania enalia</name>
    <dbReference type="NCBI Taxonomy" id="147567"/>
    <lineage>
        <taxon>Eukaryota</taxon>
        <taxon>Fungi</taxon>
        <taxon>Dikarya</taxon>
        <taxon>Ascomycota</taxon>
        <taxon>Pezizomycotina</taxon>
        <taxon>Dothideomycetes</taxon>
        <taxon>Pleosporomycetidae</taxon>
        <taxon>Pleosporales</taxon>
        <taxon>Pleosporales incertae sedis</taxon>
        <taxon>Lojkania</taxon>
    </lineage>
</organism>
<dbReference type="OrthoDB" id="3354680at2759"/>
<dbReference type="Proteomes" id="UP000800093">
    <property type="component" value="Unassembled WGS sequence"/>
</dbReference>
<dbReference type="EMBL" id="ML986641">
    <property type="protein sequence ID" value="KAF2262392.1"/>
    <property type="molecule type" value="Genomic_DNA"/>
</dbReference>
<gene>
    <name evidence="1" type="ORF">CC78DRAFT_618620</name>
</gene>
<comment type="caution">
    <text evidence="1">The sequence shown here is derived from an EMBL/GenBank/DDBJ whole genome shotgun (WGS) entry which is preliminary data.</text>
</comment>
<sequence>MSRIFAKSAAVAATAAGAYISLTWYKLSLVDTRTIASRTAGPGLFRISRSTTSIINPQGNQTLESSRSITINVPRSVSDEVLLAKFVKGFFGGYVFAPEATILWVLRANFVRFSELAKIDVPCRIWSGSELSGETLPPLHTVLFGTFQIVDRKIHDQYRENYESSATPSYIDIAFGSDRSRFSGVHRFSISRDGTKDDDTIRIEFSDVVCNPSENRAPVPELMVAFHNKYAMLLFREAISNVIE</sequence>
<keyword evidence="2" id="KW-1185">Reference proteome</keyword>
<protein>
    <submittedName>
        <fullName evidence="1">Uncharacterized protein</fullName>
    </submittedName>
</protein>